<dbReference type="EMBL" id="BMAV01002585">
    <property type="protein sequence ID" value="GFY41590.1"/>
    <property type="molecule type" value="Genomic_DNA"/>
</dbReference>
<dbReference type="Proteomes" id="UP000886998">
    <property type="component" value="Unassembled WGS sequence"/>
</dbReference>
<organism evidence="1 2">
    <name type="scientific">Trichonephila inaurata madagascariensis</name>
    <dbReference type="NCBI Taxonomy" id="2747483"/>
    <lineage>
        <taxon>Eukaryota</taxon>
        <taxon>Metazoa</taxon>
        <taxon>Ecdysozoa</taxon>
        <taxon>Arthropoda</taxon>
        <taxon>Chelicerata</taxon>
        <taxon>Arachnida</taxon>
        <taxon>Araneae</taxon>
        <taxon>Araneomorphae</taxon>
        <taxon>Entelegynae</taxon>
        <taxon>Araneoidea</taxon>
        <taxon>Nephilidae</taxon>
        <taxon>Trichonephila</taxon>
        <taxon>Trichonephila inaurata</taxon>
    </lineage>
</organism>
<keyword evidence="2" id="KW-1185">Reference proteome</keyword>
<gene>
    <name evidence="1" type="ORF">TNIN_109301</name>
</gene>
<evidence type="ECO:0000313" key="2">
    <source>
        <dbReference type="Proteomes" id="UP000886998"/>
    </source>
</evidence>
<name>A0A8X6WVP2_9ARAC</name>
<proteinExistence type="predicted"/>
<accession>A0A8X6WVP2</accession>
<sequence length="125" mass="15183">MKDAVEEECKKIKIRTFFPLAVVAWRREDIPPEWCRDSYEWGKERKLTEILSKHCVFKDKKNMDRSARTSRNRGRMEVVGSIDFFTLCSSFDVRYTKYLGWRPQKVFDNFWKNLKYTVKLFDHKT</sequence>
<protein>
    <submittedName>
        <fullName evidence="1">Uncharacterized protein</fullName>
    </submittedName>
</protein>
<dbReference type="AlphaFoldDB" id="A0A8X6WVP2"/>
<reference evidence="1" key="1">
    <citation type="submission" date="2020-08" db="EMBL/GenBank/DDBJ databases">
        <title>Multicomponent nature underlies the extraordinary mechanical properties of spider dragline silk.</title>
        <authorList>
            <person name="Kono N."/>
            <person name="Nakamura H."/>
            <person name="Mori M."/>
            <person name="Yoshida Y."/>
            <person name="Ohtoshi R."/>
            <person name="Malay A.D."/>
            <person name="Moran D.A.P."/>
            <person name="Tomita M."/>
            <person name="Numata K."/>
            <person name="Arakawa K."/>
        </authorList>
    </citation>
    <scope>NUCLEOTIDE SEQUENCE</scope>
</reference>
<evidence type="ECO:0000313" key="1">
    <source>
        <dbReference type="EMBL" id="GFY41590.1"/>
    </source>
</evidence>
<comment type="caution">
    <text evidence="1">The sequence shown here is derived from an EMBL/GenBank/DDBJ whole genome shotgun (WGS) entry which is preliminary data.</text>
</comment>